<dbReference type="PROSITE" id="PS50097">
    <property type="entry name" value="BTB"/>
    <property type="match status" value="1"/>
</dbReference>
<dbReference type="OrthoDB" id="3238622at2759"/>
<comment type="caution">
    <text evidence="2">The sequence shown here is derived from an EMBL/GenBank/DDBJ whole genome shotgun (WGS) entry which is preliminary data.</text>
</comment>
<dbReference type="InterPro" id="IPR011333">
    <property type="entry name" value="SKP1/BTB/POZ_sf"/>
</dbReference>
<gene>
    <name evidence="2" type="ORF">CVT25_004408</name>
</gene>
<organism evidence="2 3">
    <name type="scientific">Psilocybe cyanescens</name>
    <dbReference type="NCBI Taxonomy" id="93625"/>
    <lineage>
        <taxon>Eukaryota</taxon>
        <taxon>Fungi</taxon>
        <taxon>Dikarya</taxon>
        <taxon>Basidiomycota</taxon>
        <taxon>Agaricomycotina</taxon>
        <taxon>Agaricomycetes</taxon>
        <taxon>Agaricomycetidae</taxon>
        <taxon>Agaricales</taxon>
        <taxon>Agaricineae</taxon>
        <taxon>Strophariaceae</taxon>
        <taxon>Psilocybe</taxon>
    </lineage>
</organism>
<proteinExistence type="predicted"/>
<evidence type="ECO:0000313" key="3">
    <source>
        <dbReference type="Proteomes" id="UP000283269"/>
    </source>
</evidence>
<evidence type="ECO:0000259" key="1">
    <source>
        <dbReference type="PROSITE" id="PS50097"/>
    </source>
</evidence>
<dbReference type="EMBL" id="NHYD01000192">
    <property type="protein sequence ID" value="PPQ94923.1"/>
    <property type="molecule type" value="Genomic_DNA"/>
</dbReference>
<name>A0A409XVZ8_PSICY</name>
<dbReference type="Gene3D" id="3.30.710.10">
    <property type="entry name" value="Potassium Channel Kv1.1, Chain A"/>
    <property type="match status" value="1"/>
</dbReference>
<dbReference type="Proteomes" id="UP000283269">
    <property type="component" value="Unassembled WGS sequence"/>
</dbReference>
<dbReference type="AlphaFoldDB" id="A0A409XVZ8"/>
<protein>
    <recommendedName>
        <fullName evidence="1">BTB domain-containing protein</fullName>
    </recommendedName>
</protein>
<evidence type="ECO:0000313" key="2">
    <source>
        <dbReference type="EMBL" id="PPQ94923.1"/>
    </source>
</evidence>
<dbReference type="InterPro" id="IPR000210">
    <property type="entry name" value="BTB/POZ_dom"/>
</dbReference>
<dbReference type="InParanoid" id="A0A409XVZ8"/>
<dbReference type="STRING" id="93625.A0A409XVZ8"/>
<accession>A0A409XVZ8</accession>
<sequence length="326" mass="36856">MTAPSLSSVRTITSSLNVLHIRADNTCSPTGYHQSFSDSEADVVLRSHQGTLYRVHSYTLRRTSGFFETMFSLPQPNTRLSSSYDDPSVSKIDLPSVLDVYESDFVLERLLRLLTGLPLPRWNSIDEIERVLIVAEKWDTPGPISTMRYALSSHQFLQSHPLKCYMLATHYGWGAEAKLASTHTLTLNLHDPVYSSIIDQMTSKDLLPLLNLHRKRRDMFRELLNSPERFAAGNSSPYHCNRCGVTELNNYPWRAFKNAMFLEIERRPLGDTLGLASGDSAEWPESLACWQAKCPKEGCGGLNYDRIATLRQIRLCISLLPSTIET</sequence>
<keyword evidence="3" id="KW-1185">Reference proteome</keyword>
<feature type="domain" description="BTB" evidence="1">
    <location>
        <begin position="41"/>
        <end position="114"/>
    </location>
</feature>
<reference evidence="2 3" key="1">
    <citation type="journal article" date="2018" name="Evol. Lett.">
        <title>Horizontal gene cluster transfer increased hallucinogenic mushroom diversity.</title>
        <authorList>
            <person name="Reynolds H.T."/>
            <person name="Vijayakumar V."/>
            <person name="Gluck-Thaler E."/>
            <person name="Korotkin H.B."/>
            <person name="Matheny P.B."/>
            <person name="Slot J.C."/>
        </authorList>
    </citation>
    <scope>NUCLEOTIDE SEQUENCE [LARGE SCALE GENOMIC DNA]</scope>
    <source>
        <strain evidence="2 3">2631</strain>
    </source>
</reference>